<protein>
    <recommendedName>
        <fullName evidence="1">Phage neck terminator protein gp12-like domain-containing protein</fullName>
    </recommendedName>
</protein>
<evidence type="ECO:0000259" key="1">
    <source>
        <dbReference type="Pfam" id="PF23961"/>
    </source>
</evidence>
<feature type="domain" description="Phage neck terminator protein gp12-like" evidence="1">
    <location>
        <begin position="9"/>
        <end position="166"/>
    </location>
</feature>
<evidence type="ECO:0000313" key="3">
    <source>
        <dbReference type="Proteomes" id="UP000183223"/>
    </source>
</evidence>
<dbReference type="STRING" id="29488.KS18_12460"/>
<dbReference type="Proteomes" id="UP000183223">
    <property type="component" value="Unassembled WGS sequence"/>
</dbReference>
<keyword evidence="3" id="KW-1185">Reference proteome</keyword>
<dbReference type="Pfam" id="PF23961">
    <property type="entry name" value="Phage_tail_terminator_9"/>
    <property type="match status" value="1"/>
</dbReference>
<dbReference type="InterPro" id="IPR057087">
    <property type="entry name" value="Gp12-like"/>
</dbReference>
<name>A0A1G5Q2Y7_PHOLU</name>
<dbReference type="GeneID" id="45655243"/>
<evidence type="ECO:0000313" key="2">
    <source>
        <dbReference type="EMBL" id="SCZ55820.1"/>
    </source>
</evidence>
<proteinExistence type="predicted"/>
<sequence>MATISVTQDDITTALRGFLMALIPKRSVILSQINRSPMPDSDFIVMTPLNSTGLSTSVVIYNAPAAAGMGENLITRTTRWTCQIDCYGQFAHEDAYIIATTVRTEHASELFKRSGIDMVPLYASDPIQTTMINGEQQYESRWTFEFTAQINPVVTTEQLFFDSITLNTKTVESIHGNSNQ</sequence>
<accession>A0A1G5Q2Y7</accession>
<reference evidence="3" key="1">
    <citation type="submission" date="2016-10" db="EMBL/GenBank/DDBJ databases">
        <authorList>
            <person name="Varghese N."/>
            <person name="Submissions S."/>
        </authorList>
    </citation>
    <scope>NUCLEOTIDE SEQUENCE [LARGE SCALE GENOMIC DNA]</scope>
    <source>
        <strain evidence="3">ATCC 29999</strain>
    </source>
</reference>
<dbReference type="EMBL" id="FMWJ01000002">
    <property type="protein sequence ID" value="SCZ55820.1"/>
    <property type="molecule type" value="Genomic_DNA"/>
</dbReference>
<dbReference type="NCBIfam" id="NF047498">
    <property type="entry name" value="LIC_12616_fam"/>
    <property type="match status" value="1"/>
</dbReference>
<dbReference type="AlphaFoldDB" id="A0A1G5Q2Y7"/>
<gene>
    <name evidence="2" type="ORF">SAMN02982990_00824</name>
</gene>
<dbReference type="OrthoDB" id="6628470at2"/>
<dbReference type="RefSeq" id="WP_080984995.1">
    <property type="nucleotide sequence ID" value="NZ_CAWQXX010000034.1"/>
</dbReference>
<organism evidence="2 3">
    <name type="scientific">Photorhabdus luminescens</name>
    <name type="common">Xenorhabdus luminescens</name>
    <dbReference type="NCBI Taxonomy" id="29488"/>
    <lineage>
        <taxon>Bacteria</taxon>
        <taxon>Pseudomonadati</taxon>
        <taxon>Pseudomonadota</taxon>
        <taxon>Gammaproteobacteria</taxon>
        <taxon>Enterobacterales</taxon>
        <taxon>Morganellaceae</taxon>
        <taxon>Photorhabdus</taxon>
    </lineage>
</organism>